<evidence type="ECO:0000313" key="3">
    <source>
        <dbReference type="EMBL" id="CCM62604.1"/>
    </source>
</evidence>
<dbReference type="RefSeq" id="WP_012224109.1">
    <property type="nucleotide sequence ID" value="NZ_HG422565.1"/>
</dbReference>
<dbReference type="EMBL" id="CANL01000005">
    <property type="protein sequence ID" value="CCM62604.1"/>
    <property type="molecule type" value="Genomic_DNA"/>
</dbReference>
<dbReference type="PANTHER" id="PTHR24104:SF25">
    <property type="entry name" value="PROTEIN LIN-41"/>
    <property type="match status" value="1"/>
</dbReference>
<name>R4YWK9_9ACTN</name>
<dbReference type="InterPro" id="IPR050952">
    <property type="entry name" value="TRIM-NHL_E3_ligases"/>
</dbReference>
<dbReference type="eggNOG" id="COG3391">
    <property type="taxonomic scope" value="Bacteria"/>
</dbReference>
<comment type="caution">
    <text evidence="3">The sequence shown here is derived from an EMBL/GenBank/DDBJ whole genome shotgun (WGS) entry which is preliminary data.</text>
</comment>
<organism evidence="3 4">
    <name type="scientific">Candidatus Neomicrothrix parvicella RN1</name>
    <dbReference type="NCBI Taxonomy" id="1229780"/>
    <lineage>
        <taxon>Bacteria</taxon>
        <taxon>Bacillati</taxon>
        <taxon>Actinomycetota</taxon>
        <taxon>Acidimicrobiia</taxon>
        <taxon>Acidimicrobiales</taxon>
        <taxon>Microthrixaceae</taxon>
        <taxon>Candidatus Neomicrothrix</taxon>
    </lineage>
</organism>
<dbReference type="Proteomes" id="UP000018291">
    <property type="component" value="Unassembled WGS sequence"/>
</dbReference>
<reference evidence="3 4" key="1">
    <citation type="journal article" date="2013" name="ISME J.">
        <title>Metabolic model for the filamentous 'Candidatus Microthrix parvicella' based on genomic and metagenomic analyses.</title>
        <authorList>
            <person name="Jon McIlroy S."/>
            <person name="Kristiansen R."/>
            <person name="Albertsen M."/>
            <person name="Michael Karst S."/>
            <person name="Rossetti S."/>
            <person name="Lund Nielsen J."/>
            <person name="Tandoi V."/>
            <person name="James Seviour R."/>
            <person name="Nielsen P.H."/>
        </authorList>
    </citation>
    <scope>NUCLEOTIDE SEQUENCE [LARGE SCALE GENOMIC DNA]</scope>
    <source>
        <strain evidence="3 4">RN1</strain>
    </source>
</reference>
<dbReference type="InterPro" id="IPR001258">
    <property type="entry name" value="NHL_repeat"/>
</dbReference>
<evidence type="ECO:0000256" key="2">
    <source>
        <dbReference type="PROSITE-ProRule" id="PRU00504"/>
    </source>
</evidence>
<dbReference type="HOGENOM" id="CLU_935914_0_0_11"/>
<proteinExistence type="predicted"/>
<dbReference type="InterPro" id="IPR011042">
    <property type="entry name" value="6-blade_b-propeller_TolB-like"/>
</dbReference>
<protein>
    <recommendedName>
        <fullName evidence="5">NHL repeat containing protein</fullName>
    </recommendedName>
</protein>
<dbReference type="PROSITE" id="PS51125">
    <property type="entry name" value="NHL"/>
    <property type="match status" value="1"/>
</dbReference>
<keyword evidence="1" id="KW-0677">Repeat</keyword>
<dbReference type="PANTHER" id="PTHR24104">
    <property type="entry name" value="E3 UBIQUITIN-PROTEIN LIGASE NHLRC1-RELATED"/>
    <property type="match status" value="1"/>
</dbReference>
<dbReference type="OrthoDB" id="9762443at2"/>
<feature type="repeat" description="NHL" evidence="2">
    <location>
        <begin position="24"/>
        <end position="67"/>
    </location>
</feature>
<accession>R4YWK9</accession>
<evidence type="ECO:0000256" key="1">
    <source>
        <dbReference type="ARBA" id="ARBA00022737"/>
    </source>
</evidence>
<gene>
    <name evidence="3" type="ORF">BN381_130162</name>
</gene>
<keyword evidence="4" id="KW-1185">Reference proteome</keyword>
<sequence>MKVYVSDRRRCEVIALPGDLADVDERFGARGSGIGEFERPRGLASDDVNQLLVADAGNHRIVSFDPVDFVGSWQEYGTFGSGVDEFDTPTAVHVDEKGVIWIADTGNRRVVRVDSLSGSGWAALGPLPGPTSADPDAIGFLAPTSLAHDAAGRIYVTDGRAGRVVRIDEIGGWGWSAIGPFVGGVPLAAPVGVCAIGDTVLVVDVRRSALVEILDAGTGVETFVEHGAAGVLVMPSAMASESSNVVYVTDPRASVIVQFVTEGAGGWSPNTTLSSIVAEGEPRRFDEPVGIAIAHFA</sequence>
<dbReference type="STRING" id="1229780.BN381_130162"/>
<dbReference type="AlphaFoldDB" id="R4YWK9"/>
<dbReference type="GO" id="GO:0008270">
    <property type="term" value="F:zinc ion binding"/>
    <property type="evidence" value="ECO:0007669"/>
    <property type="project" value="UniProtKB-KW"/>
</dbReference>
<dbReference type="CDD" id="cd05819">
    <property type="entry name" value="NHL"/>
    <property type="match status" value="1"/>
</dbReference>
<evidence type="ECO:0008006" key="5">
    <source>
        <dbReference type="Google" id="ProtNLM"/>
    </source>
</evidence>
<dbReference type="Pfam" id="PF01436">
    <property type="entry name" value="NHL"/>
    <property type="match status" value="1"/>
</dbReference>
<evidence type="ECO:0000313" key="4">
    <source>
        <dbReference type="Proteomes" id="UP000018291"/>
    </source>
</evidence>
<dbReference type="SUPFAM" id="SSF101898">
    <property type="entry name" value="NHL repeat"/>
    <property type="match status" value="1"/>
</dbReference>
<dbReference type="Gene3D" id="2.120.10.30">
    <property type="entry name" value="TolB, C-terminal domain"/>
    <property type="match status" value="2"/>
</dbReference>